<gene>
    <name evidence="1" type="ORF">J0A65_02125</name>
</gene>
<name>A0ABS3CPL9_9ALTE</name>
<proteinExistence type="predicted"/>
<evidence type="ECO:0000313" key="2">
    <source>
        <dbReference type="Proteomes" id="UP000663992"/>
    </source>
</evidence>
<dbReference type="Proteomes" id="UP000663992">
    <property type="component" value="Unassembled WGS sequence"/>
</dbReference>
<accession>A0ABS3CPL9</accession>
<organism evidence="1 2">
    <name type="scientific">Bowmanella yangjiangensis</name>
    <dbReference type="NCBI Taxonomy" id="2811230"/>
    <lineage>
        <taxon>Bacteria</taxon>
        <taxon>Pseudomonadati</taxon>
        <taxon>Pseudomonadota</taxon>
        <taxon>Gammaproteobacteria</taxon>
        <taxon>Alteromonadales</taxon>
        <taxon>Alteromonadaceae</taxon>
        <taxon>Bowmanella</taxon>
    </lineage>
</organism>
<reference evidence="1 2" key="1">
    <citation type="submission" date="2021-03" db="EMBL/GenBank/DDBJ databases">
        <title>novel species isolated from a fishpond in China.</title>
        <authorList>
            <person name="Lu H."/>
            <person name="Cai Z."/>
        </authorList>
    </citation>
    <scope>NUCLEOTIDE SEQUENCE [LARGE SCALE GENOMIC DNA]</scope>
    <source>
        <strain evidence="1 2">Y57</strain>
    </source>
</reference>
<evidence type="ECO:0000313" key="1">
    <source>
        <dbReference type="EMBL" id="MBN7818640.1"/>
    </source>
</evidence>
<keyword evidence="2" id="KW-1185">Reference proteome</keyword>
<dbReference type="EMBL" id="JAFKCS010000001">
    <property type="protein sequence ID" value="MBN7818640.1"/>
    <property type="molecule type" value="Genomic_DNA"/>
</dbReference>
<dbReference type="RefSeq" id="WP_206592455.1">
    <property type="nucleotide sequence ID" value="NZ_JAFKCS010000001.1"/>
</dbReference>
<comment type="caution">
    <text evidence="1">The sequence shown here is derived from an EMBL/GenBank/DDBJ whole genome shotgun (WGS) entry which is preliminary data.</text>
</comment>
<sequence length="156" mass="16914">MKTNKNNHAFRELLRPPGLGFGAFLLAFSTIVHAQDLLSGTDLQDSPLSISLSTSVQHQTNTLVLGQYGIFNNATISQSANGGNHVALLQQGDSNVANILQQGTDNTVNAQQWGQGNQLDVIQQGNANTANIWQSGEQQFRVHQIGSNMVVNVYQR</sequence>
<protein>
    <submittedName>
        <fullName evidence="1">Curlin subunit CsgB</fullName>
    </submittedName>
</protein>